<dbReference type="Proteomes" id="UP000018208">
    <property type="component" value="Unassembled WGS sequence"/>
</dbReference>
<proteinExistence type="predicted"/>
<gene>
    <name evidence="3" type="ORF">SS50377_16603</name>
    <name evidence="4" type="ORF">SS50377_20888</name>
</gene>
<dbReference type="EMBL" id="KI546135">
    <property type="protein sequence ID" value="EST43564.1"/>
    <property type="molecule type" value="Genomic_DNA"/>
</dbReference>
<reference evidence="4" key="2">
    <citation type="submission" date="2020-12" db="EMBL/GenBank/DDBJ databases">
        <title>New Spironucleus salmonicida genome in near-complete chromosomes.</title>
        <authorList>
            <person name="Xu F."/>
            <person name="Kurt Z."/>
            <person name="Jimenez-Gonzalez A."/>
            <person name="Astvaldsson A."/>
            <person name="Andersson J.O."/>
            <person name="Svard S.G."/>
        </authorList>
    </citation>
    <scope>NUCLEOTIDE SEQUENCE</scope>
    <source>
        <strain evidence="4">ATCC 50377</strain>
    </source>
</reference>
<dbReference type="EMBL" id="AUWU02000001">
    <property type="protein sequence ID" value="KAH0577534.1"/>
    <property type="molecule type" value="Genomic_DNA"/>
</dbReference>
<keyword evidence="5" id="KW-1185">Reference proteome</keyword>
<dbReference type="InterPro" id="IPR036910">
    <property type="entry name" value="HMG_box_dom_sf"/>
</dbReference>
<evidence type="ECO:0000313" key="3">
    <source>
        <dbReference type="EMBL" id="EST43564.1"/>
    </source>
</evidence>
<name>V6LS06_9EUKA</name>
<dbReference type="GO" id="GO:0005634">
    <property type="term" value="C:nucleus"/>
    <property type="evidence" value="ECO:0007669"/>
    <property type="project" value="UniProtKB-UniRule"/>
</dbReference>
<dbReference type="SUPFAM" id="SSF47095">
    <property type="entry name" value="HMG-box"/>
    <property type="match status" value="1"/>
</dbReference>
<feature type="domain" description="HMG box" evidence="2">
    <location>
        <begin position="3"/>
        <end position="47"/>
    </location>
</feature>
<dbReference type="OrthoDB" id="1919336at2759"/>
<sequence length="148" mass="17679">MEEKRPPTAYFAFASEMRKTQKITGSIPQQAKLIGQLWSQLSDEEKQDRQKTQNQLILNWKETHVKKVEIVQKPLENEKLAFQIFCNTARKRYFKEKNLHLKYSVEISRELKRQFEPLKDNFIQASFKIAEIAELKSNQIKDYNCWVQ</sequence>
<dbReference type="Gene3D" id="1.10.30.10">
    <property type="entry name" value="High mobility group box domain"/>
    <property type="match status" value="1"/>
</dbReference>
<evidence type="ECO:0000313" key="4">
    <source>
        <dbReference type="EMBL" id="KAH0577534.1"/>
    </source>
</evidence>
<dbReference type="VEuPathDB" id="GiardiaDB:SS50377_20888"/>
<dbReference type="InterPro" id="IPR009071">
    <property type="entry name" value="HMG_box_dom"/>
</dbReference>
<evidence type="ECO:0000313" key="5">
    <source>
        <dbReference type="Proteomes" id="UP000018208"/>
    </source>
</evidence>
<evidence type="ECO:0000256" key="1">
    <source>
        <dbReference type="PROSITE-ProRule" id="PRU00267"/>
    </source>
</evidence>
<dbReference type="PROSITE" id="PS50118">
    <property type="entry name" value="HMG_BOX_2"/>
    <property type="match status" value="1"/>
</dbReference>
<evidence type="ECO:0000259" key="2">
    <source>
        <dbReference type="PROSITE" id="PS50118"/>
    </source>
</evidence>
<protein>
    <submittedName>
        <fullName evidence="3">HMG (High mobility group) box domain-containing protein</fullName>
    </submittedName>
</protein>
<keyword evidence="1" id="KW-0238">DNA-binding</keyword>
<reference evidence="3 4" key="1">
    <citation type="journal article" date="2014" name="PLoS Genet.">
        <title>The Genome of Spironucleus salmonicida Highlights a Fish Pathogen Adapted to Fluctuating Environments.</title>
        <authorList>
            <person name="Xu F."/>
            <person name="Jerlstrom-Hultqvist J."/>
            <person name="Einarsson E."/>
            <person name="Astvaldsson A."/>
            <person name="Svard S.G."/>
            <person name="Andersson J.O."/>
        </authorList>
    </citation>
    <scope>NUCLEOTIDE SEQUENCE</scope>
    <source>
        <strain evidence="4">ATCC 50377</strain>
    </source>
</reference>
<dbReference type="AlphaFoldDB" id="V6LS06"/>
<dbReference type="GO" id="GO:0003677">
    <property type="term" value="F:DNA binding"/>
    <property type="evidence" value="ECO:0007669"/>
    <property type="project" value="UniProtKB-UniRule"/>
</dbReference>
<organism evidence="3">
    <name type="scientific">Spironucleus salmonicida</name>
    <dbReference type="NCBI Taxonomy" id="348837"/>
    <lineage>
        <taxon>Eukaryota</taxon>
        <taxon>Metamonada</taxon>
        <taxon>Diplomonadida</taxon>
        <taxon>Hexamitidae</taxon>
        <taxon>Hexamitinae</taxon>
        <taxon>Spironucleus</taxon>
    </lineage>
</organism>
<accession>V6LS06</accession>
<keyword evidence="1" id="KW-0539">Nucleus</keyword>
<feature type="DNA-binding region" description="HMG box" evidence="1">
    <location>
        <begin position="3"/>
        <end position="47"/>
    </location>
</feature>